<sequence length="98" mass="11231">MQTKTQNPPQRSALDEKSPPYHPQIPEAPDLKPNISHPSKPTLIAFRINSALREPLRDVTKTTYKQPSHAPPTYIYHYPKLAKYRMVPPDTSEIKEAE</sequence>
<evidence type="ECO:0000313" key="2">
    <source>
        <dbReference type="EMBL" id="TGO67553.1"/>
    </source>
</evidence>
<reference evidence="2 3" key="1">
    <citation type="submission" date="2017-12" db="EMBL/GenBank/DDBJ databases">
        <title>Comparative genomics of Botrytis spp.</title>
        <authorList>
            <person name="Valero-Jimenez C.A."/>
            <person name="Tapia P."/>
            <person name="Veloso J."/>
            <person name="Silva-Moreno E."/>
            <person name="Staats M."/>
            <person name="Valdes J.H."/>
            <person name="Van Kan J.A.L."/>
        </authorList>
    </citation>
    <scope>NUCLEOTIDE SEQUENCE [LARGE SCALE GENOMIC DNA]</scope>
    <source>
        <strain evidence="2 3">Be9601</strain>
    </source>
</reference>
<keyword evidence="3" id="KW-1185">Reference proteome</keyword>
<proteinExistence type="predicted"/>
<feature type="region of interest" description="Disordered" evidence="1">
    <location>
        <begin position="1"/>
        <end position="39"/>
    </location>
</feature>
<evidence type="ECO:0000313" key="3">
    <source>
        <dbReference type="Proteomes" id="UP000297229"/>
    </source>
</evidence>
<protein>
    <submittedName>
        <fullName evidence="2">Uncharacterized protein</fullName>
    </submittedName>
</protein>
<gene>
    <name evidence="2" type="ORF">BELL_0884g00030</name>
</gene>
<dbReference type="EMBL" id="PQXM01000882">
    <property type="protein sequence ID" value="TGO67553.1"/>
    <property type="molecule type" value="Genomic_DNA"/>
</dbReference>
<organism evidence="2 3">
    <name type="scientific">Botrytis elliptica</name>
    <dbReference type="NCBI Taxonomy" id="278938"/>
    <lineage>
        <taxon>Eukaryota</taxon>
        <taxon>Fungi</taxon>
        <taxon>Dikarya</taxon>
        <taxon>Ascomycota</taxon>
        <taxon>Pezizomycotina</taxon>
        <taxon>Leotiomycetes</taxon>
        <taxon>Helotiales</taxon>
        <taxon>Sclerotiniaceae</taxon>
        <taxon>Botrytis</taxon>
    </lineage>
</organism>
<feature type="compositionally biased region" description="Polar residues" evidence="1">
    <location>
        <begin position="1"/>
        <end position="10"/>
    </location>
</feature>
<name>A0A4Z1JEB8_9HELO</name>
<accession>A0A4Z1JEB8</accession>
<dbReference type="Proteomes" id="UP000297229">
    <property type="component" value="Unassembled WGS sequence"/>
</dbReference>
<comment type="caution">
    <text evidence="2">The sequence shown here is derived from an EMBL/GenBank/DDBJ whole genome shotgun (WGS) entry which is preliminary data.</text>
</comment>
<evidence type="ECO:0000256" key="1">
    <source>
        <dbReference type="SAM" id="MobiDB-lite"/>
    </source>
</evidence>
<dbReference type="AlphaFoldDB" id="A0A4Z1JEB8"/>